<dbReference type="InterPro" id="IPR046516">
    <property type="entry name" value="DUF6694"/>
</dbReference>
<dbReference type="PROSITE" id="PS51257">
    <property type="entry name" value="PROKAR_LIPOPROTEIN"/>
    <property type="match status" value="1"/>
</dbReference>
<reference evidence="2 3" key="1">
    <citation type="submission" date="2015-01" db="EMBL/GenBank/DDBJ databases">
        <title>Desulfovibrio sp. JC271 draft genome sequence.</title>
        <authorList>
            <person name="Shivani Y."/>
            <person name="Subhash Y."/>
            <person name="Sasikala C."/>
            <person name="Ramana C.V."/>
        </authorList>
    </citation>
    <scope>NUCLEOTIDE SEQUENCE [LARGE SCALE GENOMIC DNA]</scope>
    <source>
        <strain evidence="2 3">JC271</strain>
    </source>
</reference>
<dbReference type="AlphaFoldDB" id="A0A1B7XMQ6"/>
<keyword evidence="3" id="KW-1185">Reference proteome</keyword>
<evidence type="ECO:0008006" key="4">
    <source>
        <dbReference type="Google" id="ProtNLM"/>
    </source>
</evidence>
<accession>A0A1B7XMQ6</accession>
<evidence type="ECO:0000313" key="2">
    <source>
        <dbReference type="EMBL" id="OBQ56800.1"/>
    </source>
</evidence>
<dbReference type="Proteomes" id="UP000091979">
    <property type="component" value="Unassembled WGS sequence"/>
</dbReference>
<protein>
    <recommendedName>
        <fullName evidence="4">Lipoprotein</fullName>
    </recommendedName>
</protein>
<feature type="chain" id="PRO_5008600849" description="Lipoprotein" evidence="1">
    <location>
        <begin position="28"/>
        <end position="105"/>
    </location>
</feature>
<dbReference type="Pfam" id="PF20404">
    <property type="entry name" value="DUF6694"/>
    <property type="match status" value="1"/>
</dbReference>
<sequence>MSKVCMNVLISLCLISFLLLGGGCSSAPEIDASSDAAFKASIQNIVKSIPENKRKEFQKTITGMGVLVALAKEGNEKEIRKFFDGMTYDDIMEKAQEMREKMRNQ</sequence>
<organism evidence="2 3">
    <name type="scientific">Halodesulfovibrio spirochaetisodalis</name>
    <dbReference type="NCBI Taxonomy" id="1560234"/>
    <lineage>
        <taxon>Bacteria</taxon>
        <taxon>Pseudomonadati</taxon>
        <taxon>Thermodesulfobacteriota</taxon>
        <taxon>Desulfovibrionia</taxon>
        <taxon>Desulfovibrionales</taxon>
        <taxon>Desulfovibrionaceae</taxon>
        <taxon>Halodesulfovibrio</taxon>
    </lineage>
</organism>
<dbReference type="RefSeq" id="WP_066851879.1">
    <property type="nucleotide sequence ID" value="NZ_JXMS01000002.1"/>
</dbReference>
<evidence type="ECO:0000256" key="1">
    <source>
        <dbReference type="SAM" id="SignalP"/>
    </source>
</evidence>
<comment type="caution">
    <text evidence="2">The sequence shown here is derived from an EMBL/GenBank/DDBJ whole genome shotgun (WGS) entry which is preliminary data.</text>
</comment>
<evidence type="ECO:0000313" key="3">
    <source>
        <dbReference type="Proteomes" id="UP000091979"/>
    </source>
</evidence>
<dbReference type="PATRIC" id="fig|1560234.3.peg.1197"/>
<gene>
    <name evidence="2" type="ORF">SP90_01620</name>
</gene>
<feature type="signal peptide" evidence="1">
    <location>
        <begin position="1"/>
        <end position="27"/>
    </location>
</feature>
<proteinExistence type="predicted"/>
<keyword evidence="1" id="KW-0732">Signal</keyword>
<dbReference type="STRING" id="1560234.SP90_01620"/>
<name>A0A1B7XMQ6_9BACT</name>
<dbReference type="EMBL" id="JXMS01000002">
    <property type="protein sequence ID" value="OBQ56800.1"/>
    <property type="molecule type" value="Genomic_DNA"/>
</dbReference>
<dbReference type="OrthoDB" id="6464078at2"/>